<dbReference type="EMBL" id="KE148153">
    <property type="protein sequence ID" value="EPE06281.1"/>
    <property type="molecule type" value="Genomic_DNA"/>
</dbReference>
<organism evidence="8 9">
    <name type="scientific">Ophiostoma piceae (strain UAMH 11346)</name>
    <name type="common">Sap stain fungus</name>
    <dbReference type="NCBI Taxonomy" id="1262450"/>
    <lineage>
        <taxon>Eukaryota</taxon>
        <taxon>Fungi</taxon>
        <taxon>Dikarya</taxon>
        <taxon>Ascomycota</taxon>
        <taxon>Pezizomycotina</taxon>
        <taxon>Sordariomycetes</taxon>
        <taxon>Sordariomycetidae</taxon>
        <taxon>Ophiostomatales</taxon>
        <taxon>Ophiostomataceae</taxon>
        <taxon>Ophiostoma</taxon>
    </lineage>
</organism>
<evidence type="ECO:0000256" key="1">
    <source>
        <dbReference type="ARBA" id="ARBA00009991"/>
    </source>
</evidence>
<name>S3C3C8_OPHP1</name>
<dbReference type="Pfam" id="PF04376">
    <property type="entry name" value="ATE_N"/>
    <property type="match status" value="1"/>
</dbReference>
<feature type="compositionally biased region" description="Basic and acidic residues" evidence="5">
    <location>
        <begin position="378"/>
        <end position="406"/>
    </location>
</feature>
<sequence>MALPFSETADDPYSYLVPMGYMNSSSCGYCCKTVDDKGKPIRRLMFYATTKSLKPEFYQTLVDRCWRRSGKLVYRPNQREACCPHYTIRLDASAYRPTRDHRQTVNRFSRYVVGDEYTKTAQRVRPLSREEAKRRDTTFDLSERLHEVESCNLPSLQASRTRHRSKSKPAGTEGSEPDSLPPPKTIDPAHRFEVTLEPDTYTDEKYEIYANYQRIIHKEPDSKISKPTFTSFLCNSSLRRETEIERDESGGIREKKLGSYHQCYRLDGRLVAVGVLDLLPHCVSAVYFMYHESIHEFNPGKLSAMREIALAIEGGYKWWYSGFYIASCPKMRYKLGFMPQYVLDPETYQWDAFDKKSQELYVRQPYVSLSRERRLLERAAEEDGKEETDAKEEKNKQEEKKEKAGMDDNSTAEDDSFSDEDDVILPLLRSNMPGLPTLEQVSEYKLGHIPILTSHEPEPFPAFYLASWAGSSFTDNASIKSRLAELVAMIGEDLAPNICLDFRKQ</sequence>
<dbReference type="SUPFAM" id="SSF55729">
    <property type="entry name" value="Acyl-CoA N-acyltransferases (Nat)"/>
    <property type="match status" value="1"/>
</dbReference>
<dbReference type="InterPro" id="IPR016181">
    <property type="entry name" value="Acyl_CoA_acyltransferase"/>
</dbReference>
<evidence type="ECO:0000313" key="8">
    <source>
        <dbReference type="EMBL" id="EPE06281.1"/>
    </source>
</evidence>
<feature type="region of interest" description="Disordered" evidence="5">
    <location>
        <begin position="378"/>
        <end position="418"/>
    </location>
</feature>
<dbReference type="PANTHER" id="PTHR21367">
    <property type="entry name" value="ARGININE-TRNA-PROTEIN TRANSFERASE 1"/>
    <property type="match status" value="1"/>
</dbReference>
<reference evidence="8 9" key="1">
    <citation type="journal article" date="2013" name="BMC Genomics">
        <title>The genome and transcriptome of the pine saprophyte Ophiostoma piceae, and a comparison with the bark beetle-associated pine pathogen Grosmannia clavigera.</title>
        <authorList>
            <person name="Haridas S."/>
            <person name="Wang Y."/>
            <person name="Lim L."/>
            <person name="Massoumi Alamouti S."/>
            <person name="Jackman S."/>
            <person name="Docking R."/>
            <person name="Robertson G."/>
            <person name="Birol I."/>
            <person name="Bohlmann J."/>
            <person name="Breuil C."/>
        </authorList>
    </citation>
    <scope>NUCLEOTIDE SEQUENCE [LARGE SCALE GENOMIC DNA]</scope>
    <source>
        <strain evidence="8 9">UAMH 11346</strain>
    </source>
</reference>
<evidence type="ECO:0000256" key="5">
    <source>
        <dbReference type="SAM" id="MobiDB-lite"/>
    </source>
</evidence>
<evidence type="ECO:0000256" key="2">
    <source>
        <dbReference type="ARBA" id="ARBA00012025"/>
    </source>
</evidence>
<dbReference type="AlphaFoldDB" id="S3C3C8"/>
<dbReference type="GO" id="GO:0004057">
    <property type="term" value="F:arginyl-tRNA--protein transferase activity"/>
    <property type="evidence" value="ECO:0007669"/>
    <property type="project" value="UniProtKB-EC"/>
</dbReference>
<evidence type="ECO:0000256" key="4">
    <source>
        <dbReference type="ARBA" id="ARBA00023315"/>
    </source>
</evidence>
<keyword evidence="4" id="KW-0012">Acyltransferase</keyword>
<proteinExistence type="inferred from homology"/>
<dbReference type="GO" id="GO:0005737">
    <property type="term" value="C:cytoplasm"/>
    <property type="evidence" value="ECO:0007669"/>
    <property type="project" value="TreeGrafter"/>
</dbReference>
<comment type="similarity">
    <text evidence="1">Belongs to the R-transferase family.</text>
</comment>
<evidence type="ECO:0000259" key="6">
    <source>
        <dbReference type="Pfam" id="PF04376"/>
    </source>
</evidence>
<evidence type="ECO:0000259" key="7">
    <source>
        <dbReference type="Pfam" id="PF04377"/>
    </source>
</evidence>
<dbReference type="PANTHER" id="PTHR21367:SF1">
    <property type="entry name" value="ARGINYL-TRNA--PROTEIN TRANSFERASE 1"/>
    <property type="match status" value="1"/>
</dbReference>
<gene>
    <name evidence="8" type="ORF">F503_02409</name>
</gene>
<dbReference type="eggNOG" id="KOG1193">
    <property type="taxonomic scope" value="Eukaryota"/>
</dbReference>
<feature type="domain" description="N-end rule aminoacyl transferase C-terminal" evidence="7">
    <location>
        <begin position="204"/>
        <end position="344"/>
    </location>
</feature>
<dbReference type="InterPro" id="IPR007471">
    <property type="entry name" value="N-end_Aminoacyl_Trfase_N"/>
</dbReference>
<dbReference type="InterPro" id="IPR030700">
    <property type="entry name" value="N-end_Aminoacyl_Trfase"/>
</dbReference>
<protein>
    <recommendedName>
        <fullName evidence="2">arginyltransferase</fullName>
        <ecNumber evidence="2">2.3.2.8</ecNumber>
    </recommendedName>
</protein>
<keyword evidence="9" id="KW-1185">Reference proteome</keyword>
<dbReference type="VEuPathDB" id="FungiDB:F503_02409"/>
<dbReference type="OrthoDB" id="74183at2759"/>
<dbReference type="Proteomes" id="UP000016923">
    <property type="component" value="Unassembled WGS sequence"/>
</dbReference>
<evidence type="ECO:0000256" key="3">
    <source>
        <dbReference type="ARBA" id="ARBA00022679"/>
    </source>
</evidence>
<feature type="region of interest" description="Disordered" evidence="5">
    <location>
        <begin position="152"/>
        <end position="189"/>
    </location>
</feature>
<keyword evidence="3 8" id="KW-0808">Transferase</keyword>
<feature type="domain" description="N-end aminoacyl transferase N-terminal" evidence="6">
    <location>
        <begin position="25"/>
        <end position="103"/>
    </location>
</feature>
<dbReference type="HOGENOM" id="CLU_020349_0_1_1"/>
<dbReference type="STRING" id="1262450.S3C3C8"/>
<dbReference type="InterPro" id="IPR007472">
    <property type="entry name" value="N-end_Aminoacyl_Trfase_C"/>
</dbReference>
<dbReference type="OMA" id="KMQYKND"/>
<dbReference type="Pfam" id="PF04377">
    <property type="entry name" value="ATE_C"/>
    <property type="match status" value="1"/>
</dbReference>
<accession>S3C3C8</accession>
<dbReference type="EC" id="2.3.2.8" evidence="2"/>
<evidence type="ECO:0000313" key="9">
    <source>
        <dbReference type="Proteomes" id="UP000016923"/>
    </source>
</evidence>